<protein>
    <recommendedName>
        <fullName evidence="2">Antitoxin VbhA domain-containing protein</fullName>
    </recommendedName>
</protein>
<feature type="region of interest" description="Disordered" evidence="1">
    <location>
        <begin position="1"/>
        <end position="22"/>
    </location>
</feature>
<accession>A0A839RTB8</accession>
<dbReference type="AlphaFoldDB" id="A0A839RTB8"/>
<dbReference type="CDD" id="cd11586">
    <property type="entry name" value="VbhA_like"/>
    <property type="match status" value="1"/>
</dbReference>
<evidence type="ECO:0000313" key="3">
    <source>
        <dbReference type="EMBL" id="MBB3040115.1"/>
    </source>
</evidence>
<feature type="domain" description="Antitoxin VbhA" evidence="2">
    <location>
        <begin position="15"/>
        <end position="60"/>
    </location>
</feature>
<dbReference type="RefSeq" id="WP_157095365.1">
    <property type="nucleotide sequence ID" value="NZ_BDDI01000021.1"/>
</dbReference>
<dbReference type="InterPro" id="IPR041535">
    <property type="entry name" value="VbhA"/>
</dbReference>
<dbReference type="EMBL" id="JACHWS010000006">
    <property type="protein sequence ID" value="MBB3040115.1"/>
    <property type="molecule type" value="Genomic_DNA"/>
</dbReference>
<proteinExistence type="predicted"/>
<dbReference type="Gene3D" id="1.10.8.1050">
    <property type="entry name" value="Antitoxin VbhA-like"/>
    <property type="match status" value="1"/>
</dbReference>
<name>A0A839RTB8_9ACTN</name>
<dbReference type="Pfam" id="PF18495">
    <property type="entry name" value="VbhA"/>
    <property type="match status" value="1"/>
</dbReference>
<gene>
    <name evidence="3" type="ORF">FHU29_004610</name>
</gene>
<evidence type="ECO:0000259" key="2">
    <source>
        <dbReference type="Pfam" id="PF18495"/>
    </source>
</evidence>
<sequence length="68" mass="7699">MTTAHSSSAHERSQRAHRYAAARHSTELEGGYIAADKQQPFDDYVEGRIDENELVRRVRQTCGLPAEK</sequence>
<dbReference type="OrthoDB" id="3194847at2"/>
<organism evidence="3 4">
    <name type="scientific">Hoyosella altamirensis</name>
    <dbReference type="NCBI Taxonomy" id="616997"/>
    <lineage>
        <taxon>Bacteria</taxon>
        <taxon>Bacillati</taxon>
        <taxon>Actinomycetota</taxon>
        <taxon>Actinomycetes</taxon>
        <taxon>Mycobacteriales</taxon>
        <taxon>Hoyosellaceae</taxon>
        <taxon>Hoyosella</taxon>
    </lineage>
</organism>
<comment type="caution">
    <text evidence="3">The sequence shown here is derived from an EMBL/GenBank/DDBJ whole genome shotgun (WGS) entry which is preliminary data.</text>
</comment>
<keyword evidence="4" id="KW-1185">Reference proteome</keyword>
<evidence type="ECO:0000313" key="4">
    <source>
        <dbReference type="Proteomes" id="UP000567922"/>
    </source>
</evidence>
<evidence type="ECO:0000256" key="1">
    <source>
        <dbReference type="SAM" id="MobiDB-lite"/>
    </source>
</evidence>
<dbReference type="InterPro" id="IPR043038">
    <property type="entry name" value="VbhA_sf"/>
</dbReference>
<dbReference type="InterPro" id="IPR033788">
    <property type="entry name" value="VbhA-like"/>
</dbReference>
<dbReference type="Proteomes" id="UP000567922">
    <property type="component" value="Unassembled WGS sequence"/>
</dbReference>
<reference evidence="3 4" key="1">
    <citation type="submission" date="2020-08" db="EMBL/GenBank/DDBJ databases">
        <title>Sequencing the genomes of 1000 actinobacteria strains.</title>
        <authorList>
            <person name="Klenk H.-P."/>
        </authorList>
    </citation>
    <scope>NUCLEOTIDE SEQUENCE [LARGE SCALE GENOMIC DNA]</scope>
    <source>
        <strain evidence="3 4">DSM 45258</strain>
    </source>
</reference>